<organism evidence="1 2">
    <name type="scientific">Streptomyces achmelvichensis</name>
    <dbReference type="NCBI Taxonomy" id="3134111"/>
    <lineage>
        <taxon>Bacteria</taxon>
        <taxon>Bacillati</taxon>
        <taxon>Actinomycetota</taxon>
        <taxon>Actinomycetes</taxon>
        <taxon>Kitasatosporales</taxon>
        <taxon>Streptomycetaceae</taxon>
        <taxon>Streptomyces</taxon>
    </lineage>
</organism>
<protein>
    <submittedName>
        <fullName evidence="1">Isochorismate synthase</fullName>
        <ecNumber evidence="1">5.4.4.2</ecNumber>
    </submittedName>
</protein>
<evidence type="ECO:0000313" key="1">
    <source>
        <dbReference type="EMBL" id="MEJ8632580.1"/>
    </source>
</evidence>
<accession>A0ACC6PMN3</accession>
<gene>
    <name evidence="1" type="ORF">WKI67_04030</name>
</gene>
<dbReference type="EC" id="5.4.4.2" evidence="1"/>
<keyword evidence="2" id="KW-1185">Reference proteome</keyword>
<dbReference type="EMBL" id="JBBKAJ010000022">
    <property type="protein sequence ID" value="MEJ8632580.1"/>
    <property type="molecule type" value="Genomic_DNA"/>
</dbReference>
<name>A0ACC6PMN3_9ACTN</name>
<proteinExistence type="predicted"/>
<keyword evidence="1" id="KW-0413">Isomerase</keyword>
<comment type="caution">
    <text evidence="1">The sequence shown here is derived from an EMBL/GenBank/DDBJ whole genome shotgun (WGS) entry which is preliminary data.</text>
</comment>
<sequence>MTTVHDPLLAEESGADVVGTATALLDAYRPDTDRFFASPTRTLLARGDGLPVPHDARPLTERVEDVLAQARADGLPEPVVMGAIPFDPSAPAALAVLGQVLRGPALGRDPLIALPAPTPEDITWDIRPVPGPDAYATAVAAAVRRMTAGEFRKVVLARALDLHGDSAPDVPGMLQRLARRDPRGYTFAVPTGAGRTLLGASPELLVSRQGRSLLANPLAGSAPRSSDLAEDVRRAAALLESPKDLLEHAVVVSAIGEALAPYCVDLVVPDRPTLVKTAAMWHLSTTITGTLAPEPASALELACALHPTPAVCGDPTDLARDVISELEPFDRGLYSGVVGWGDAAGDGEWVVTIRCAEAGADSLRLFAGAGVVASSDPVAETAETTAKFRTFLEAVGARL</sequence>
<reference evidence="1" key="1">
    <citation type="submission" date="2024-03" db="EMBL/GenBank/DDBJ databases">
        <title>Novel Streptomyces species of biotechnological and ecological value are a feature of Machair soil.</title>
        <authorList>
            <person name="Prole J.R."/>
            <person name="Goodfellow M."/>
            <person name="Allenby N."/>
            <person name="Ward A.C."/>
        </authorList>
    </citation>
    <scope>NUCLEOTIDE SEQUENCE</scope>
    <source>
        <strain evidence="1">MS2.AVA.5</strain>
    </source>
</reference>
<dbReference type="Proteomes" id="UP001377168">
    <property type="component" value="Unassembled WGS sequence"/>
</dbReference>
<evidence type="ECO:0000313" key="2">
    <source>
        <dbReference type="Proteomes" id="UP001377168"/>
    </source>
</evidence>